<dbReference type="Proteomes" id="UP000269544">
    <property type="component" value="Chromosome"/>
</dbReference>
<dbReference type="RefSeq" id="WP_126465493.1">
    <property type="nucleotide sequence ID" value="NZ_JAUSWF010000009.1"/>
</dbReference>
<sequence>MNKARGSVSILVIFIFAILSFLLLFLLSRLERGGLLLEAERDGLKSGYAAESMAHLAYRSTDEEVFRQVLLERDAIALSAPSWDGIAGEKAKISPIRTSGAYTRFSLSADCRYRGIYSRAIVTGELVHPLFAQQDGILSADEIETAGLLPAWKEAFRLWSYAPKDRLPSVVVDRPSEMHYNGGKWILTDGADGQIQTEAKQALDIRSELSVPDGYSTEGLVFLRSGSVLRGTLYVRGVVIAEADSVVEGKIVCDGLCIGYLPMDTVSNFHPRKAERYLANFPEFLECGNIRTKKEFR</sequence>
<organism evidence="2 3">
    <name type="scientific">Aedoeadaptatus ivorii</name>
    <dbReference type="NCBI Taxonomy" id="54006"/>
    <lineage>
        <taxon>Bacteria</taxon>
        <taxon>Bacillati</taxon>
        <taxon>Bacillota</taxon>
        <taxon>Tissierellia</taxon>
        <taxon>Tissierellales</taxon>
        <taxon>Peptoniphilaceae</taxon>
        <taxon>Aedoeadaptatus</taxon>
    </lineage>
</organism>
<evidence type="ECO:0000313" key="3">
    <source>
        <dbReference type="Proteomes" id="UP000269544"/>
    </source>
</evidence>
<evidence type="ECO:0008006" key="4">
    <source>
        <dbReference type="Google" id="ProtNLM"/>
    </source>
</evidence>
<name>A0A448V1P8_9FIRM</name>
<dbReference type="KEGG" id="piv:NCTC13079_00896"/>
<keyword evidence="1" id="KW-1133">Transmembrane helix</keyword>
<evidence type="ECO:0000256" key="1">
    <source>
        <dbReference type="SAM" id="Phobius"/>
    </source>
</evidence>
<dbReference type="EMBL" id="LR134523">
    <property type="protein sequence ID" value="VEJ35731.1"/>
    <property type="molecule type" value="Genomic_DNA"/>
</dbReference>
<keyword evidence="1" id="KW-0472">Membrane</keyword>
<feature type="transmembrane region" description="Helical" evidence="1">
    <location>
        <begin position="6"/>
        <end position="27"/>
    </location>
</feature>
<proteinExistence type="predicted"/>
<reference evidence="2 3" key="1">
    <citation type="submission" date="2018-12" db="EMBL/GenBank/DDBJ databases">
        <authorList>
            <consortium name="Pathogen Informatics"/>
        </authorList>
    </citation>
    <scope>NUCLEOTIDE SEQUENCE [LARGE SCALE GENOMIC DNA]</scope>
    <source>
        <strain evidence="2 3">NCTC13079</strain>
    </source>
</reference>
<protein>
    <recommendedName>
        <fullName evidence="4">Tfp pilus assembly protein PilX</fullName>
    </recommendedName>
</protein>
<keyword evidence="3" id="KW-1185">Reference proteome</keyword>
<dbReference type="AlphaFoldDB" id="A0A448V1P8"/>
<evidence type="ECO:0000313" key="2">
    <source>
        <dbReference type="EMBL" id="VEJ35731.1"/>
    </source>
</evidence>
<gene>
    <name evidence="2" type="ORF">NCTC13079_00896</name>
</gene>
<dbReference type="OrthoDB" id="1695566at2"/>
<keyword evidence="1" id="KW-0812">Transmembrane</keyword>
<accession>A0A448V1P8</accession>